<evidence type="ECO:0000256" key="5">
    <source>
        <dbReference type="ARBA" id="ARBA00022741"/>
    </source>
</evidence>
<keyword evidence="7" id="KW-0067">ATP-binding</keyword>
<dbReference type="InterPro" id="IPR036890">
    <property type="entry name" value="HATPase_C_sf"/>
</dbReference>
<keyword evidence="3" id="KW-0597">Phosphoprotein</keyword>
<evidence type="ECO:0000313" key="12">
    <source>
        <dbReference type="Proteomes" id="UP000316092"/>
    </source>
</evidence>
<evidence type="ECO:0000256" key="2">
    <source>
        <dbReference type="ARBA" id="ARBA00012438"/>
    </source>
</evidence>
<keyword evidence="4" id="KW-0808">Transferase</keyword>
<dbReference type="SMART" id="SM00388">
    <property type="entry name" value="HisKA"/>
    <property type="match status" value="1"/>
</dbReference>
<dbReference type="InterPro" id="IPR036097">
    <property type="entry name" value="HisK_dim/P_sf"/>
</dbReference>
<dbReference type="InterPro" id="IPR004358">
    <property type="entry name" value="Sig_transdc_His_kin-like_C"/>
</dbReference>
<dbReference type="PANTHER" id="PTHR42878">
    <property type="entry name" value="TWO-COMPONENT HISTIDINE KINASE"/>
    <property type="match status" value="1"/>
</dbReference>
<feature type="transmembrane region" description="Helical" evidence="9">
    <location>
        <begin position="94"/>
        <end position="115"/>
    </location>
</feature>
<keyword evidence="9" id="KW-1133">Transmembrane helix</keyword>
<dbReference type="Gene3D" id="3.30.565.10">
    <property type="entry name" value="Histidine kinase-like ATPase, C-terminal domain"/>
    <property type="match status" value="1"/>
</dbReference>
<dbReference type="InterPro" id="IPR005467">
    <property type="entry name" value="His_kinase_dom"/>
</dbReference>
<dbReference type="CDD" id="cd00075">
    <property type="entry name" value="HATPase"/>
    <property type="match status" value="1"/>
</dbReference>
<dbReference type="GO" id="GO:0005524">
    <property type="term" value="F:ATP binding"/>
    <property type="evidence" value="ECO:0007669"/>
    <property type="project" value="UniProtKB-KW"/>
</dbReference>
<dbReference type="Proteomes" id="UP000316092">
    <property type="component" value="Unassembled WGS sequence"/>
</dbReference>
<keyword evidence="8" id="KW-0902">Two-component regulatory system</keyword>
<organism evidence="11 12">
    <name type="scientific">Deinococcus detaillensis</name>
    <dbReference type="NCBI Taxonomy" id="2592048"/>
    <lineage>
        <taxon>Bacteria</taxon>
        <taxon>Thermotogati</taxon>
        <taxon>Deinococcota</taxon>
        <taxon>Deinococci</taxon>
        <taxon>Deinococcales</taxon>
        <taxon>Deinococcaceae</taxon>
        <taxon>Deinococcus</taxon>
    </lineage>
</organism>
<dbReference type="SMART" id="SM00387">
    <property type="entry name" value="HATPase_c"/>
    <property type="match status" value="1"/>
</dbReference>
<evidence type="ECO:0000256" key="3">
    <source>
        <dbReference type="ARBA" id="ARBA00022553"/>
    </source>
</evidence>
<proteinExistence type="predicted"/>
<dbReference type="InterPro" id="IPR003594">
    <property type="entry name" value="HATPase_dom"/>
</dbReference>
<dbReference type="EC" id="2.7.13.3" evidence="2"/>
<name>A0A553UGP1_9DEIO</name>
<evidence type="ECO:0000256" key="4">
    <source>
        <dbReference type="ARBA" id="ARBA00022679"/>
    </source>
</evidence>
<feature type="transmembrane region" description="Helical" evidence="9">
    <location>
        <begin position="25"/>
        <end position="52"/>
    </location>
</feature>
<evidence type="ECO:0000256" key="7">
    <source>
        <dbReference type="ARBA" id="ARBA00022840"/>
    </source>
</evidence>
<dbReference type="Gene3D" id="1.10.287.130">
    <property type="match status" value="1"/>
</dbReference>
<dbReference type="RefSeq" id="WP_143722188.1">
    <property type="nucleotide sequence ID" value="NZ_VKDB01000044.1"/>
</dbReference>
<dbReference type="PRINTS" id="PR00344">
    <property type="entry name" value="BCTRLSENSOR"/>
</dbReference>
<evidence type="ECO:0000256" key="8">
    <source>
        <dbReference type="ARBA" id="ARBA00023012"/>
    </source>
</evidence>
<sequence length="515" mass="55609">MAETTSSAEVLERVLQPDPTVVWRIGLMMCALLTGLGLFIPTAASGFGLALIVGLSALALQENLTARLTCIGVFANVLIGTHTVMQRGADPDLILTYLGLSLLILLTGVAGCLSVRRVAALAAAKGLSEAPARTQEPPAGQAGMNSLTSQQVLERAAEVLAQLSGAVQFTVQRVDSVNELIRGLDTARPAERRRGLRTRGWGAGGSHRFQRVLSHGHASPSAEPVVWMKGKSEVLVKLRHPGQSEALVALKRPSAPLGFIEDAVRVLQMQIERAALLQEVHQQRELLRDLVYAFSHDLRTPITASILNAQAALHGAFGPLPDEFQESLRSSLEAHQGLLAISDQLMLLAEYESGGPAGDESAVVDLEPVLRSVLSDLSPRASTRALHFELTLDGLSTRGHRYDLRRAFQNLLDNAVKFSPPESIICVRLRREGPLAVVEVRDRGSGVALEQESRLFQRFRQTTAGSGTGIGLYLTRRIVERHGGTLTYAREAATENQPAQTVFSIHLPYVERASG</sequence>
<accession>A0A553UGP1</accession>
<dbReference type="AlphaFoldDB" id="A0A553UGP1"/>
<evidence type="ECO:0000313" key="11">
    <source>
        <dbReference type="EMBL" id="TSA79383.1"/>
    </source>
</evidence>
<feature type="domain" description="Histidine kinase" evidence="10">
    <location>
        <begin position="293"/>
        <end position="511"/>
    </location>
</feature>
<reference evidence="11 12" key="1">
    <citation type="submission" date="2019-07" db="EMBL/GenBank/DDBJ databases">
        <title>Deinococcus detaillus sp. nov., isolated from humus soil in Antarctica.</title>
        <authorList>
            <person name="Zhang K."/>
        </authorList>
    </citation>
    <scope>NUCLEOTIDE SEQUENCE [LARGE SCALE GENOMIC DNA]</scope>
    <source>
        <strain evidence="11 12">H1</strain>
    </source>
</reference>
<comment type="catalytic activity">
    <reaction evidence="1">
        <text>ATP + protein L-histidine = ADP + protein N-phospho-L-histidine.</text>
        <dbReference type="EC" id="2.7.13.3"/>
    </reaction>
</comment>
<protein>
    <recommendedName>
        <fullName evidence="2">histidine kinase</fullName>
        <ecNumber evidence="2">2.7.13.3</ecNumber>
    </recommendedName>
</protein>
<dbReference type="SUPFAM" id="SSF47384">
    <property type="entry name" value="Homodimeric domain of signal transducing histidine kinase"/>
    <property type="match status" value="1"/>
</dbReference>
<evidence type="ECO:0000256" key="6">
    <source>
        <dbReference type="ARBA" id="ARBA00022777"/>
    </source>
</evidence>
<feature type="transmembrane region" description="Helical" evidence="9">
    <location>
        <begin position="64"/>
        <end position="82"/>
    </location>
</feature>
<dbReference type="PROSITE" id="PS50109">
    <property type="entry name" value="HIS_KIN"/>
    <property type="match status" value="1"/>
</dbReference>
<dbReference type="Pfam" id="PF02518">
    <property type="entry name" value="HATPase_c"/>
    <property type="match status" value="1"/>
</dbReference>
<dbReference type="Pfam" id="PF00512">
    <property type="entry name" value="HisKA"/>
    <property type="match status" value="1"/>
</dbReference>
<comment type="caution">
    <text evidence="11">The sequence shown here is derived from an EMBL/GenBank/DDBJ whole genome shotgun (WGS) entry which is preliminary data.</text>
</comment>
<dbReference type="OrthoDB" id="9813151at2"/>
<dbReference type="InterPro" id="IPR050351">
    <property type="entry name" value="BphY/WalK/GraS-like"/>
</dbReference>
<keyword evidence="9" id="KW-0472">Membrane</keyword>
<dbReference type="PANTHER" id="PTHR42878:SF7">
    <property type="entry name" value="SENSOR HISTIDINE KINASE GLRK"/>
    <property type="match status" value="1"/>
</dbReference>
<dbReference type="GO" id="GO:0030295">
    <property type="term" value="F:protein kinase activator activity"/>
    <property type="evidence" value="ECO:0007669"/>
    <property type="project" value="TreeGrafter"/>
</dbReference>
<keyword evidence="9" id="KW-0812">Transmembrane</keyword>
<keyword evidence="5" id="KW-0547">Nucleotide-binding</keyword>
<dbReference type="GO" id="GO:0007234">
    <property type="term" value="P:osmosensory signaling via phosphorelay pathway"/>
    <property type="evidence" value="ECO:0007669"/>
    <property type="project" value="TreeGrafter"/>
</dbReference>
<dbReference type="GO" id="GO:0000156">
    <property type="term" value="F:phosphorelay response regulator activity"/>
    <property type="evidence" value="ECO:0007669"/>
    <property type="project" value="TreeGrafter"/>
</dbReference>
<dbReference type="SUPFAM" id="SSF55874">
    <property type="entry name" value="ATPase domain of HSP90 chaperone/DNA topoisomerase II/histidine kinase"/>
    <property type="match status" value="1"/>
</dbReference>
<dbReference type="GO" id="GO:0000155">
    <property type="term" value="F:phosphorelay sensor kinase activity"/>
    <property type="evidence" value="ECO:0007669"/>
    <property type="project" value="InterPro"/>
</dbReference>
<evidence type="ECO:0000256" key="1">
    <source>
        <dbReference type="ARBA" id="ARBA00000085"/>
    </source>
</evidence>
<dbReference type="EMBL" id="VKDB01000044">
    <property type="protein sequence ID" value="TSA79383.1"/>
    <property type="molecule type" value="Genomic_DNA"/>
</dbReference>
<dbReference type="InterPro" id="IPR003661">
    <property type="entry name" value="HisK_dim/P_dom"/>
</dbReference>
<keyword evidence="12" id="KW-1185">Reference proteome</keyword>
<keyword evidence="6 11" id="KW-0418">Kinase</keyword>
<evidence type="ECO:0000259" key="10">
    <source>
        <dbReference type="PROSITE" id="PS50109"/>
    </source>
</evidence>
<dbReference type="CDD" id="cd00082">
    <property type="entry name" value="HisKA"/>
    <property type="match status" value="1"/>
</dbReference>
<evidence type="ECO:0000256" key="9">
    <source>
        <dbReference type="SAM" id="Phobius"/>
    </source>
</evidence>
<gene>
    <name evidence="11" type="ORF">FNU79_18035</name>
</gene>